<dbReference type="Proteomes" id="UP000030710">
    <property type="component" value="Unassembled WGS sequence"/>
</dbReference>
<evidence type="ECO:0000313" key="3">
    <source>
        <dbReference type="Proteomes" id="UP000030710"/>
    </source>
</evidence>
<evidence type="ECO:0000313" key="2">
    <source>
        <dbReference type="EMBL" id="ERG93629.1"/>
    </source>
</evidence>
<dbReference type="AlphaFoldDB" id="U1MTM0"/>
<dbReference type="HOGENOM" id="CLU_1521848_0_0_2"/>
<name>U1MTM0_9EURY</name>
<proteinExistence type="predicted"/>
<feature type="compositionally biased region" description="Polar residues" evidence="1">
    <location>
        <begin position="107"/>
        <end position="118"/>
    </location>
</feature>
<reference evidence="2 3" key="1">
    <citation type="journal article" date="2013" name="PLoS ONE">
        <title>Assembly-driven community genomics of a hypersaline microbial ecosystem.</title>
        <authorList>
            <person name="Podell S."/>
            <person name="Ugalde J.A."/>
            <person name="Narasingarao P."/>
            <person name="Banfield J.F."/>
            <person name="Heidelberg K.B."/>
            <person name="Allen E.E."/>
        </authorList>
    </citation>
    <scope>NUCLEOTIDE SEQUENCE [LARGE SCALE GENOMIC DNA]</scope>
    <source>
        <strain evidence="3">J07HQW2</strain>
    </source>
</reference>
<feature type="region of interest" description="Disordered" evidence="1">
    <location>
        <begin position="65"/>
        <end position="176"/>
    </location>
</feature>
<protein>
    <submittedName>
        <fullName evidence="2">Uncharacterized protein</fullName>
    </submittedName>
</protein>
<feature type="compositionally biased region" description="Polar residues" evidence="1">
    <location>
        <begin position="162"/>
        <end position="176"/>
    </location>
</feature>
<dbReference type="EMBL" id="KE356561">
    <property type="protein sequence ID" value="ERG93629.1"/>
    <property type="molecule type" value="Genomic_DNA"/>
</dbReference>
<organism evidence="2 3">
    <name type="scientific">Haloquadratum walsbyi J07HQW2</name>
    <dbReference type="NCBI Taxonomy" id="1238425"/>
    <lineage>
        <taxon>Archaea</taxon>
        <taxon>Methanobacteriati</taxon>
        <taxon>Methanobacteriota</taxon>
        <taxon>Stenosarchaea group</taxon>
        <taxon>Halobacteria</taxon>
        <taxon>Halobacteriales</taxon>
        <taxon>Haloferacaceae</taxon>
        <taxon>Haloquadratum</taxon>
    </lineage>
</organism>
<sequence>MTTSIARPSACFLSRPSTPTTRSCSRLSSCHALIGPEKLKTTSGTSRWVTTERSRRSKMSFCGRRSERPIKSARTSTVEISLSRSGGPSAPARMTRSRGRGWSRSTANNRLQRLTSHSELPVTSRLSKASRTPLRRSQDRTMVSRASFSGTATKSHPAVPHTTGQHQRSLWALQQR</sequence>
<accession>U1MTM0</accession>
<evidence type="ECO:0000256" key="1">
    <source>
        <dbReference type="SAM" id="MobiDB-lite"/>
    </source>
</evidence>
<feature type="compositionally biased region" description="Polar residues" evidence="1">
    <location>
        <begin position="73"/>
        <end position="86"/>
    </location>
</feature>
<feature type="compositionally biased region" description="Polar residues" evidence="1">
    <location>
        <begin position="140"/>
        <end position="154"/>
    </location>
</feature>
<gene>
    <name evidence="2" type="ORF">J07HQW2_00062</name>
</gene>
<dbReference type="STRING" id="1238425.J07HQW2_00062"/>